<evidence type="ECO:0000313" key="3">
    <source>
        <dbReference type="Proteomes" id="UP001152320"/>
    </source>
</evidence>
<feature type="transmembrane region" description="Helical" evidence="1">
    <location>
        <begin position="12"/>
        <end position="31"/>
    </location>
</feature>
<keyword evidence="3" id="KW-1185">Reference proteome</keyword>
<dbReference type="PROSITE" id="PS51257">
    <property type="entry name" value="PROKAR_LIPOPROTEIN"/>
    <property type="match status" value="1"/>
</dbReference>
<keyword evidence="1" id="KW-1133">Transmembrane helix</keyword>
<sequence>MKPAFGDTIGIVGVAVLLFALLILAISCLVIKTRRKPSKTDKRKAVNTPTLSNSAAESVINPAYESAENDRCFPMLDGPEDVYNPGYELNTTGVTGKKYEDQQNFSNQTSSSSGLDVPEEIYNPAYETSAEARDNDHMYHYVDIGNKEQMKTTIPQEESQYQYADFQGNENLAELTL</sequence>
<name>A0A9Q1HI38_HOLLE</name>
<comment type="caution">
    <text evidence="2">The sequence shown here is derived from an EMBL/GenBank/DDBJ whole genome shotgun (WGS) entry which is preliminary data.</text>
</comment>
<reference evidence="2" key="1">
    <citation type="submission" date="2021-10" db="EMBL/GenBank/DDBJ databases">
        <title>Tropical sea cucumber genome reveals ecological adaptation and Cuvierian tubules defense mechanism.</title>
        <authorList>
            <person name="Chen T."/>
        </authorList>
    </citation>
    <scope>NUCLEOTIDE SEQUENCE</scope>
    <source>
        <strain evidence="2">Nanhai2018</strain>
        <tissue evidence="2">Muscle</tissue>
    </source>
</reference>
<dbReference type="AlphaFoldDB" id="A0A9Q1HI38"/>
<evidence type="ECO:0000256" key="1">
    <source>
        <dbReference type="SAM" id="Phobius"/>
    </source>
</evidence>
<organism evidence="2 3">
    <name type="scientific">Holothuria leucospilota</name>
    <name type="common">Black long sea cucumber</name>
    <name type="synonym">Mertensiothuria leucospilota</name>
    <dbReference type="NCBI Taxonomy" id="206669"/>
    <lineage>
        <taxon>Eukaryota</taxon>
        <taxon>Metazoa</taxon>
        <taxon>Echinodermata</taxon>
        <taxon>Eleutherozoa</taxon>
        <taxon>Echinozoa</taxon>
        <taxon>Holothuroidea</taxon>
        <taxon>Aspidochirotacea</taxon>
        <taxon>Aspidochirotida</taxon>
        <taxon>Holothuriidae</taxon>
        <taxon>Holothuria</taxon>
    </lineage>
</organism>
<dbReference type="EMBL" id="JAIZAY010000002">
    <property type="protein sequence ID" value="KAJ8047489.1"/>
    <property type="molecule type" value="Genomic_DNA"/>
</dbReference>
<proteinExistence type="predicted"/>
<keyword evidence="1" id="KW-0472">Membrane</keyword>
<accession>A0A9Q1HI38</accession>
<evidence type="ECO:0000313" key="2">
    <source>
        <dbReference type="EMBL" id="KAJ8047489.1"/>
    </source>
</evidence>
<protein>
    <submittedName>
        <fullName evidence="2">Uncharacterized protein</fullName>
    </submittedName>
</protein>
<dbReference type="Proteomes" id="UP001152320">
    <property type="component" value="Chromosome 2"/>
</dbReference>
<gene>
    <name evidence="2" type="ORF">HOLleu_06500</name>
</gene>
<keyword evidence="1" id="KW-0812">Transmembrane</keyword>